<evidence type="ECO:0000313" key="2">
    <source>
        <dbReference type="Proteomes" id="UP000831021"/>
    </source>
</evidence>
<sequence length="106" mass="12382">MRKLDFKPKFKAELSDIEIEGIERIVDNYSYNYGDIPDTDAMGFAYTSSSSYGMYNVVNYVEFEDEEGVLLEVSHFAITENDMLIMVAHDKEENEFYFEIEPSEFN</sequence>
<proteinExistence type="predicted"/>
<evidence type="ECO:0000313" key="1">
    <source>
        <dbReference type="EMBL" id="UNY48827.1"/>
    </source>
</evidence>
<protein>
    <submittedName>
        <fullName evidence="1">Uncharacterized protein</fullName>
    </submittedName>
</protein>
<dbReference type="EMBL" id="OM236516">
    <property type="protein sequence ID" value="UNY48827.1"/>
    <property type="molecule type" value="Genomic_DNA"/>
</dbReference>
<gene>
    <name evidence="1" type="ORF">fado_112</name>
</gene>
<keyword evidence="2" id="KW-1185">Reference proteome</keyword>
<reference evidence="1 2" key="1">
    <citation type="submission" date="2022-01" db="EMBL/GenBank/DDBJ databases">
        <authorList>
            <person name="Stokar-Avihail A."/>
        </authorList>
    </citation>
    <scope>NUCLEOTIDE SEQUENCE [LARGE SCALE GENOMIC DNA]</scope>
</reference>
<organism evidence="1 2">
    <name type="scientific">Bacillus phage FADO</name>
    <dbReference type="NCBI Taxonomy" id="2917160"/>
    <lineage>
        <taxon>Viruses</taxon>
        <taxon>Duplodnaviria</taxon>
        <taxon>Heunggongvirae</taxon>
        <taxon>Uroviricota</taxon>
        <taxon>Caudoviricetes</taxon>
        <taxon>Heleneionescovirinae</taxon>
        <taxon>Zhangjivirus</taxon>
        <taxon>Zhangjivirus fado</taxon>
    </lineage>
</organism>
<accession>A0AAE9GDV9</accession>
<name>A0AAE9GDV9_9CAUD</name>
<dbReference type="Proteomes" id="UP000831021">
    <property type="component" value="Segment"/>
</dbReference>